<dbReference type="InterPro" id="IPR019366">
    <property type="entry name" value="Clusterin-associated_protein-1"/>
</dbReference>
<dbReference type="GO" id="GO:0005815">
    <property type="term" value="C:microtubule organizing center"/>
    <property type="evidence" value="ECO:0007669"/>
    <property type="project" value="TreeGrafter"/>
</dbReference>
<dbReference type="Proteomes" id="UP000002320">
    <property type="component" value="Unassembled WGS sequence"/>
</dbReference>
<feature type="compositionally biased region" description="Low complexity" evidence="7">
    <location>
        <begin position="283"/>
        <end position="297"/>
    </location>
</feature>
<accession>B0XI21</accession>
<keyword evidence="4" id="KW-0175">Coiled coil</keyword>
<reference evidence="8" key="1">
    <citation type="submission" date="2007-03" db="EMBL/GenBank/DDBJ databases">
        <title>Annotation of Culex pipiens quinquefasciatus.</title>
        <authorList>
            <consortium name="The Broad Institute Genome Sequencing Platform"/>
            <person name="Atkinson P.W."/>
            <person name="Hemingway J."/>
            <person name="Christensen B.M."/>
            <person name="Higgs S."/>
            <person name="Kodira C."/>
            <person name="Hannick L."/>
            <person name="Megy K."/>
            <person name="O'Leary S."/>
            <person name="Pearson M."/>
            <person name="Haas B.J."/>
            <person name="Mauceli E."/>
            <person name="Wortman J.R."/>
            <person name="Lee N.H."/>
            <person name="Guigo R."/>
            <person name="Stanke M."/>
            <person name="Alvarado L."/>
            <person name="Amedeo P."/>
            <person name="Antoine C.H."/>
            <person name="Arensburger P."/>
            <person name="Bidwell S.L."/>
            <person name="Crawford M."/>
            <person name="Camaro F."/>
            <person name="Devon K."/>
            <person name="Engels R."/>
            <person name="Hammond M."/>
            <person name="Howarth C."/>
            <person name="Koehrsen M."/>
            <person name="Lawson D."/>
            <person name="Montgomery P."/>
            <person name="Nene V."/>
            <person name="Nusbaum C."/>
            <person name="Puiu D."/>
            <person name="Romero-Severson J."/>
            <person name="Severson D.W."/>
            <person name="Shumway M."/>
            <person name="Sisk P."/>
            <person name="Stolte C."/>
            <person name="Zeng Q."/>
            <person name="Eisenstadt E."/>
            <person name="Fraser-Liggett C."/>
            <person name="Strausberg R."/>
            <person name="Galagan J."/>
            <person name="Birren B."/>
            <person name="Collins F.H."/>
        </authorList>
    </citation>
    <scope>NUCLEOTIDE SEQUENCE [LARGE SCALE GENOMIC DNA]</scope>
    <source>
        <strain evidence="8">JHB</strain>
    </source>
</reference>
<keyword evidence="10" id="KW-1185">Reference proteome</keyword>
<protein>
    <recommendedName>
        <fullName evidence="11">Clusterin-associated protein 1</fullName>
    </recommendedName>
</protein>
<dbReference type="InParanoid" id="B0XI21"/>
<evidence type="ECO:0000256" key="6">
    <source>
        <dbReference type="ARBA" id="ARBA00023273"/>
    </source>
</evidence>
<dbReference type="eggNOG" id="KOG3647">
    <property type="taxonomic scope" value="Eukaryota"/>
</dbReference>
<dbReference type="AlphaFoldDB" id="B0XI21"/>
<dbReference type="FunCoup" id="B0XI21">
    <property type="interactions" value="184"/>
</dbReference>
<dbReference type="PANTHER" id="PTHR21547:SF0">
    <property type="entry name" value="CLUSTERIN-ASSOCIATED PROTEIN 1"/>
    <property type="match status" value="1"/>
</dbReference>
<evidence type="ECO:0000256" key="4">
    <source>
        <dbReference type="ARBA" id="ARBA00023054"/>
    </source>
</evidence>
<evidence type="ECO:0000256" key="3">
    <source>
        <dbReference type="ARBA" id="ARBA00022794"/>
    </source>
</evidence>
<evidence type="ECO:0000256" key="1">
    <source>
        <dbReference type="ARBA" id="ARBA00004138"/>
    </source>
</evidence>
<feature type="compositionally biased region" description="Basic and acidic residues" evidence="7">
    <location>
        <begin position="359"/>
        <end position="370"/>
    </location>
</feature>
<dbReference type="EnsemblMetazoa" id="CPIJ019103-RA">
    <property type="protein sequence ID" value="CPIJ019103-PA"/>
    <property type="gene ID" value="CPIJ019103"/>
</dbReference>
<keyword evidence="3" id="KW-0970">Cilium biogenesis/degradation</keyword>
<dbReference type="VEuPathDB" id="VectorBase:CPIJ019103"/>
<dbReference type="KEGG" id="cqu:CpipJ_CPIJ019103"/>
<feature type="compositionally biased region" description="Polar residues" evidence="7">
    <location>
        <begin position="337"/>
        <end position="350"/>
    </location>
</feature>
<feature type="compositionally biased region" description="Acidic residues" evidence="7">
    <location>
        <begin position="317"/>
        <end position="333"/>
    </location>
</feature>
<comment type="similarity">
    <text evidence="2">Belongs to the CLUAP1 family.</text>
</comment>
<dbReference type="STRING" id="7176.B0XI21"/>
<comment type="subcellular location">
    <subcellularLocation>
        <location evidence="1">Cell projection</location>
        <location evidence="1">Cilium</location>
    </subcellularLocation>
</comment>
<evidence type="ECO:0000313" key="9">
    <source>
        <dbReference type="EnsemblMetazoa" id="CPIJ019103-PA"/>
    </source>
</evidence>
<evidence type="ECO:0008006" key="11">
    <source>
        <dbReference type="Google" id="ProtNLM"/>
    </source>
</evidence>
<dbReference type="Pfam" id="PF10234">
    <property type="entry name" value="Cluap1"/>
    <property type="match status" value="1"/>
</dbReference>
<evidence type="ECO:0000313" key="10">
    <source>
        <dbReference type="Proteomes" id="UP000002320"/>
    </source>
</evidence>
<dbReference type="EMBL" id="DS233248">
    <property type="protein sequence ID" value="EDS28942.1"/>
    <property type="molecule type" value="Genomic_DNA"/>
</dbReference>
<reference evidence="9" key="2">
    <citation type="submission" date="2020-05" db="UniProtKB">
        <authorList>
            <consortium name="EnsemblMetazoa"/>
        </authorList>
    </citation>
    <scope>IDENTIFICATION</scope>
    <source>
        <strain evidence="9">JHB</strain>
    </source>
</reference>
<dbReference type="GO" id="GO:0005929">
    <property type="term" value="C:cilium"/>
    <property type="evidence" value="ECO:0007669"/>
    <property type="project" value="UniProtKB-SubCell"/>
</dbReference>
<evidence type="ECO:0000256" key="7">
    <source>
        <dbReference type="SAM" id="MobiDB-lite"/>
    </source>
</evidence>
<gene>
    <name evidence="9" type="primary">6053159</name>
    <name evidence="8" type="ORF">CpipJ_CPIJ019103</name>
</gene>
<keyword evidence="6" id="KW-0966">Cell projection</keyword>
<proteinExistence type="inferred from homology"/>
<dbReference type="HOGENOM" id="CLU_034981_3_0_1"/>
<evidence type="ECO:0000313" key="8">
    <source>
        <dbReference type="EMBL" id="EDS28942.1"/>
    </source>
</evidence>
<dbReference type="OrthoDB" id="438545at2759"/>
<feature type="region of interest" description="Disordered" evidence="7">
    <location>
        <begin position="255"/>
        <end position="370"/>
    </location>
</feature>
<evidence type="ECO:0000256" key="2">
    <source>
        <dbReference type="ARBA" id="ARBA00008340"/>
    </source>
</evidence>
<name>B0XI21_CULQU</name>
<dbReference type="PANTHER" id="PTHR21547">
    <property type="entry name" value="CLUSTERIN ASSOCIATED PROTEIN 1"/>
    <property type="match status" value="1"/>
</dbReference>
<keyword evidence="5" id="KW-0969">Cilium</keyword>
<organism>
    <name type="scientific">Culex quinquefasciatus</name>
    <name type="common">Southern house mosquito</name>
    <name type="synonym">Culex pungens</name>
    <dbReference type="NCBI Taxonomy" id="7176"/>
    <lineage>
        <taxon>Eukaryota</taxon>
        <taxon>Metazoa</taxon>
        <taxon>Ecdysozoa</taxon>
        <taxon>Arthropoda</taxon>
        <taxon>Hexapoda</taxon>
        <taxon>Insecta</taxon>
        <taxon>Pterygota</taxon>
        <taxon>Neoptera</taxon>
        <taxon>Endopterygota</taxon>
        <taxon>Diptera</taxon>
        <taxon>Nematocera</taxon>
        <taxon>Culicoidea</taxon>
        <taxon>Culicidae</taxon>
        <taxon>Culicinae</taxon>
        <taxon>Culicini</taxon>
        <taxon>Culex</taxon>
        <taxon>Culex</taxon>
    </lineage>
</organism>
<sequence>MSFRDVRDLSEHLKLLGYPNNIPLSVLNTPFGGPESFKAYSDILSWLVGRLEPTLTLAGGTCTEQDRILFVRSATEFLVTKSSIKVNPRKLYASSTAAAKELLKVTSLLIASPKVTGLDEESIKSHVEIDLSDKMEDLKKVRGLSSELTNRGAALYDLLKKELVNRETRTVQSTRSLELASVEKVIKTAIGSLETKLGAAKGGEWELELEDSAQVVELERSKQRLQALQKVRPAYLEEFEKLELELKNLYEQFRTRNGGGAEGGGPSSMSGRDRARMIGGMNDDLGPLDSSLGSSADSESDLEMGGNGLIDELRSDVDDDDDDDDDVDEDDLDAPPTTLTKLTRENSTLNRGGGGPVKHHPDNHQSDEDF</sequence>
<feature type="compositionally biased region" description="Gly residues" evidence="7">
    <location>
        <begin position="257"/>
        <end position="266"/>
    </location>
</feature>
<evidence type="ECO:0000256" key="5">
    <source>
        <dbReference type="ARBA" id="ARBA00023069"/>
    </source>
</evidence>
<dbReference type="VEuPathDB" id="VectorBase:CQUJHB013346"/>
<dbReference type="GO" id="GO:0030992">
    <property type="term" value="C:intraciliary transport particle B"/>
    <property type="evidence" value="ECO:0007669"/>
    <property type="project" value="TreeGrafter"/>
</dbReference>
<dbReference type="GO" id="GO:0060271">
    <property type="term" value="P:cilium assembly"/>
    <property type="evidence" value="ECO:0007669"/>
    <property type="project" value="TreeGrafter"/>
</dbReference>